<dbReference type="InterPro" id="IPR007165">
    <property type="entry name" value="Phage_holin_4_2"/>
</dbReference>
<evidence type="ECO:0000313" key="2">
    <source>
        <dbReference type="EMBL" id="MFC5627577.1"/>
    </source>
</evidence>
<gene>
    <name evidence="2" type="ORF">ACFPTR_01525</name>
</gene>
<organism evidence="2 3">
    <name type="scientific">Aliibacillus thermotolerans</name>
    <dbReference type="NCBI Taxonomy" id="1834418"/>
    <lineage>
        <taxon>Bacteria</taxon>
        <taxon>Bacillati</taxon>
        <taxon>Bacillota</taxon>
        <taxon>Bacilli</taxon>
        <taxon>Bacillales</taxon>
        <taxon>Bacillaceae</taxon>
        <taxon>Aliibacillus</taxon>
    </lineage>
</organism>
<proteinExistence type="predicted"/>
<feature type="transmembrane region" description="Helical" evidence="1">
    <location>
        <begin position="28"/>
        <end position="46"/>
    </location>
</feature>
<keyword evidence="3" id="KW-1185">Reference proteome</keyword>
<feature type="transmembrane region" description="Helical" evidence="1">
    <location>
        <begin position="85"/>
        <end position="107"/>
    </location>
</feature>
<feature type="transmembrane region" description="Helical" evidence="1">
    <location>
        <begin position="53"/>
        <end position="73"/>
    </location>
</feature>
<dbReference type="PANTHER" id="PTHR37309:SF1">
    <property type="entry name" value="SLR0284 PROTEIN"/>
    <property type="match status" value="1"/>
</dbReference>
<dbReference type="RefSeq" id="WP_270895587.1">
    <property type="nucleotide sequence ID" value="NZ_JBHSPF010000007.1"/>
</dbReference>
<dbReference type="EMBL" id="JBHSPF010000007">
    <property type="protein sequence ID" value="MFC5627577.1"/>
    <property type="molecule type" value="Genomic_DNA"/>
</dbReference>
<protein>
    <submittedName>
        <fullName evidence="2">Phage holin family protein</fullName>
    </submittedName>
</protein>
<sequence>MGCLVPFIVNAITLMVVAGFFPGFHLDGIGATIIASVILTGINFFLRPLLIILTLPITVFTFGFFLFVINALLLMLTSALMGDAFVISGFGMALLAAIIIAILNVLIEHFIIKPFAR</sequence>
<evidence type="ECO:0000313" key="3">
    <source>
        <dbReference type="Proteomes" id="UP001596143"/>
    </source>
</evidence>
<dbReference type="Pfam" id="PF04020">
    <property type="entry name" value="Phage_holin_4_2"/>
    <property type="match status" value="1"/>
</dbReference>
<keyword evidence="1" id="KW-1133">Transmembrane helix</keyword>
<keyword evidence="1" id="KW-0812">Transmembrane</keyword>
<name>A0ABW0U274_9BACI</name>
<accession>A0ABW0U274</accession>
<keyword evidence="1" id="KW-0472">Membrane</keyword>
<reference evidence="3" key="1">
    <citation type="journal article" date="2019" name="Int. J. Syst. Evol. Microbiol.">
        <title>The Global Catalogue of Microorganisms (GCM) 10K type strain sequencing project: providing services to taxonomists for standard genome sequencing and annotation.</title>
        <authorList>
            <consortium name="The Broad Institute Genomics Platform"/>
            <consortium name="The Broad Institute Genome Sequencing Center for Infectious Disease"/>
            <person name="Wu L."/>
            <person name="Ma J."/>
        </authorList>
    </citation>
    <scope>NUCLEOTIDE SEQUENCE [LARGE SCALE GENOMIC DNA]</scope>
    <source>
        <strain evidence="3">CGMCC 1.15790</strain>
    </source>
</reference>
<evidence type="ECO:0000256" key="1">
    <source>
        <dbReference type="SAM" id="Phobius"/>
    </source>
</evidence>
<comment type="caution">
    <text evidence="2">The sequence shown here is derived from an EMBL/GenBank/DDBJ whole genome shotgun (WGS) entry which is preliminary data.</text>
</comment>
<dbReference type="Proteomes" id="UP001596143">
    <property type="component" value="Unassembled WGS sequence"/>
</dbReference>
<dbReference type="PANTHER" id="PTHR37309">
    <property type="entry name" value="SLR0284 PROTEIN"/>
    <property type="match status" value="1"/>
</dbReference>